<dbReference type="Gene3D" id="3.30.300.90">
    <property type="entry name" value="BolA-like"/>
    <property type="match status" value="1"/>
</dbReference>
<proteinExistence type="inferred from homology"/>
<comment type="similarity">
    <text evidence="1 2">Belongs to the BolA/IbaG family.</text>
</comment>
<dbReference type="AlphaFoldDB" id="A0A2G6JKQ2"/>
<dbReference type="PANTHER" id="PTHR46229:SF4">
    <property type="entry name" value="ACID STRESS PROTEIN IBAG"/>
    <property type="match status" value="1"/>
</dbReference>
<accession>A0A2G6JKQ2</accession>
<dbReference type="SUPFAM" id="SSF82657">
    <property type="entry name" value="BolA-like"/>
    <property type="match status" value="1"/>
</dbReference>
<organism evidence="3 4">
    <name type="scientific">Neptuniibacter caesariensis</name>
    <dbReference type="NCBI Taxonomy" id="207954"/>
    <lineage>
        <taxon>Bacteria</taxon>
        <taxon>Pseudomonadati</taxon>
        <taxon>Pseudomonadota</taxon>
        <taxon>Gammaproteobacteria</taxon>
        <taxon>Oceanospirillales</taxon>
        <taxon>Oceanospirillaceae</taxon>
        <taxon>Neptuniibacter</taxon>
    </lineage>
</organism>
<dbReference type="STRING" id="207954.MED92_01644"/>
<dbReference type="PANTHER" id="PTHR46229">
    <property type="entry name" value="BOLA TRANSCRIPTION REGULATOR"/>
    <property type="match status" value="1"/>
</dbReference>
<evidence type="ECO:0000256" key="2">
    <source>
        <dbReference type="RuleBase" id="RU003860"/>
    </source>
</evidence>
<dbReference type="Pfam" id="PF01722">
    <property type="entry name" value="BolA"/>
    <property type="match status" value="1"/>
</dbReference>
<dbReference type="InterPro" id="IPR050961">
    <property type="entry name" value="BolA/IbaG_stress_morph_reg"/>
</dbReference>
<keyword evidence="3" id="KW-0132">Cell division</keyword>
<protein>
    <submittedName>
        <fullName evidence="3">Cell division protein BolA</fullName>
    </submittedName>
</protein>
<sequence length="80" mass="8810">MQAEQVKQILESQLDNCTVMTAGEGCDFQVTVIGEVFAGLRPVKSQQMVYACLNEYIANGAIHALTIKTYTPEQWAASQK</sequence>
<reference evidence="3 4" key="1">
    <citation type="submission" date="2017-10" db="EMBL/GenBank/DDBJ databases">
        <title>Novel microbial diversity and functional potential in the marine mammal oral microbiome.</title>
        <authorList>
            <person name="Dudek N.K."/>
            <person name="Sun C.L."/>
            <person name="Burstein D."/>
            <person name="Kantor R.S."/>
            <person name="Aliaga Goltsman D.S."/>
            <person name="Bik E.M."/>
            <person name="Thomas B.C."/>
            <person name="Banfield J.F."/>
            <person name="Relman D.A."/>
        </authorList>
    </citation>
    <scope>NUCLEOTIDE SEQUENCE [LARGE SCALE GENOMIC DNA]</scope>
    <source>
        <strain evidence="3">DOLJORAL78_47_21</strain>
    </source>
</reference>
<evidence type="ECO:0000256" key="1">
    <source>
        <dbReference type="ARBA" id="ARBA00005578"/>
    </source>
</evidence>
<dbReference type="PIRSF" id="PIRSF003113">
    <property type="entry name" value="BolA"/>
    <property type="match status" value="1"/>
</dbReference>
<name>A0A2G6JKQ2_NEPCE</name>
<dbReference type="InterPro" id="IPR002634">
    <property type="entry name" value="BolA"/>
</dbReference>
<gene>
    <name evidence="3" type="ORF">CSA60_03755</name>
</gene>
<dbReference type="InterPro" id="IPR036065">
    <property type="entry name" value="BolA-like_sf"/>
</dbReference>
<keyword evidence="3" id="KW-0131">Cell cycle</keyword>
<dbReference type="GO" id="GO:0051301">
    <property type="term" value="P:cell division"/>
    <property type="evidence" value="ECO:0007669"/>
    <property type="project" value="UniProtKB-KW"/>
</dbReference>
<comment type="caution">
    <text evidence="3">The sequence shown here is derived from an EMBL/GenBank/DDBJ whole genome shotgun (WGS) entry which is preliminary data.</text>
</comment>
<evidence type="ECO:0000313" key="4">
    <source>
        <dbReference type="Proteomes" id="UP000243469"/>
    </source>
</evidence>
<evidence type="ECO:0000313" key="3">
    <source>
        <dbReference type="EMBL" id="PIE24004.1"/>
    </source>
</evidence>
<dbReference type="EMBL" id="PDSH01000018">
    <property type="protein sequence ID" value="PIE24004.1"/>
    <property type="molecule type" value="Genomic_DNA"/>
</dbReference>
<dbReference type="Proteomes" id="UP000243469">
    <property type="component" value="Unassembled WGS sequence"/>
</dbReference>